<proteinExistence type="predicted"/>
<comment type="caution">
    <text evidence="3">The sequence shown here is derived from an EMBL/GenBank/DDBJ whole genome shotgun (WGS) entry which is preliminary data.</text>
</comment>
<gene>
    <name evidence="3" type="ORF">ST47_g8109</name>
</gene>
<feature type="region of interest" description="Disordered" evidence="1">
    <location>
        <begin position="340"/>
        <end position="380"/>
    </location>
</feature>
<dbReference type="Pfam" id="PF08538">
    <property type="entry name" value="DUF1749"/>
    <property type="match status" value="1"/>
</dbReference>
<keyword evidence="4" id="KW-1185">Reference proteome</keyword>
<feature type="compositionally biased region" description="Polar residues" evidence="1">
    <location>
        <begin position="257"/>
        <end position="273"/>
    </location>
</feature>
<feature type="compositionally biased region" description="Low complexity" evidence="1">
    <location>
        <begin position="97"/>
        <end position="109"/>
    </location>
</feature>
<dbReference type="SUPFAM" id="SSF64153">
    <property type="entry name" value="YjeF N-terminal domain-like"/>
    <property type="match status" value="1"/>
</dbReference>
<evidence type="ECO:0000313" key="4">
    <source>
        <dbReference type="Proteomes" id="UP000076837"/>
    </source>
</evidence>
<feature type="domain" description="YjeF N-terminal" evidence="2">
    <location>
        <begin position="456"/>
        <end position="681"/>
    </location>
</feature>
<dbReference type="EMBL" id="JYNV01000271">
    <property type="protein sequence ID" value="KZM20734.1"/>
    <property type="molecule type" value="Genomic_DNA"/>
</dbReference>
<evidence type="ECO:0000259" key="2">
    <source>
        <dbReference type="PROSITE" id="PS51385"/>
    </source>
</evidence>
<dbReference type="Gene3D" id="3.40.50.10260">
    <property type="entry name" value="YjeF N-terminal domain"/>
    <property type="match status" value="1"/>
</dbReference>
<sequence length="917" mass="97168">MASGFIGISVVVTLQNPPNTLVHGVVAAVNPQNATLTLQEVLFPATGHRLNSYNVEGHAIADIKVNVPAPAPAPAAQQPPPPPPPPPPRSSAPPQPAAQHHASQAVRQPRPAPPPAPRAQPASFVDPAILSMGRPTPIKPPHATAAAHVPKATSPFIAQAKRGSARKQSAATLAGPFSSLDIADADEADSETKAAAPSARRASINRTRNGKPMEDASPQKNDDGGKRTRRGGKSRKKELAAQERRNGGDNPTKGNGWRSTPMLQTVEEPQTRTPGKALDATNGWATEDATDFDKRTVFDQIRNEDTTADEDRLVSFNRLARPGTHGGKNLHPTENVLDTAKLKSSSSTSSEQDSDLGSRNSRRAMSRASVSVKRAPTRQGSGIQAGHLEMLGSGLLPRTNRSLIGTQYASSHGATGSPKMGKMATPPDSPLDSSSKGCLRLVTNNRKCHTITPGGMLAVEEMAEVEFGLTEELIAESAGRGIAEVTLKTINPGGQRLSRENPNARPVIVVLAGNHRGGARAIAAARHLLARGPKVMVALLGFERNADWDRDVRRQVDLFKKLGGSLIIDALLGRHKDIVGWANKSRAAVLAVETPSGVAGSTGEVAILEGEPLEVRAKALQNGAGQDPACGGKGIKFDEHWVVQATFVVENDGRAYPSAIAKALDEEWAIAEILLSSSYRGWGTSSLQKDAKEIAECVGYFRGLRPQGRLVLMGHSTGCQDIMEYLTGEGHATRPPIHGAILQGSVSDREACAFLLSTPSEQASCAAVLQEAQRLIAAGTPEEIVPREHNIVQRELGAAMTAYRTHSLLASGGDDDYFSTDLEDAALRATFGRIPASVPVLFLLGAEDPFVSPKTDKRALLERWAGFVREGGGVVDQVHGGVVEGGHHNLDGDPEEVVGDLVRRVVGFVEGLKGERV</sequence>
<evidence type="ECO:0000313" key="3">
    <source>
        <dbReference type="EMBL" id="KZM20734.1"/>
    </source>
</evidence>
<dbReference type="PROSITE" id="PS51385">
    <property type="entry name" value="YJEF_N"/>
    <property type="match status" value="1"/>
</dbReference>
<dbReference type="Proteomes" id="UP000076837">
    <property type="component" value="Unassembled WGS sequence"/>
</dbReference>
<feature type="compositionally biased region" description="Pro residues" evidence="1">
    <location>
        <begin position="69"/>
        <end position="96"/>
    </location>
</feature>
<dbReference type="InterPro" id="IPR013744">
    <property type="entry name" value="SidJ"/>
</dbReference>
<reference evidence="3 4" key="1">
    <citation type="journal article" date="2016" name="Sci. Rep.">
        <title>Draft genome sequencing and secretome analysis of fungal phytopathogen Ascochyta rabiei provides insight into the necrotrophic effector repertoire.</title>
        <authorList>
            <person name="Verma S."/>
            <person name="Gazara R.K."/>
            <person name="Nizam S."/>
            <person name="Parween S."/>
            <person name="Chattopadhyay D."/>
            <person name="Verma P.K."/>
        </authorList>
    </citation>
    <scope>NUCLEOTIDE SEQUENCE [LARGE SCALE GENOMIC DNA]</scope>
    <source>
        <strain evidence="3 4">ArDII</strain>
    </source>
</reference>
<feature type="compositionally biased region" description="Low complexity" evidence="1">
    <location>
        <begin position="344"/>
        <end position="359"/>
    </location>
</feature>
<dbReference type="PANTHER" id="PTHR13612:SF0">
    <property type="entry name" value="ENHANCER OF MRNA-DECAPPING PROTEIN 3"/>
    <property type="match status" value="1"/>
</dbReference>
<feature type="compositionally biased region" description="Basic and acidic residues" evidence="1">
    <location>
        <begin position="237"/>
        <end position="247"/>
    </location>
</feature>
<dbReference type="InterPro" id="IPR029058">
    <property type="entry name" value="AB_hydrolase_fold"/>
</dbReference>
<feature type="region of interest" description="Disordered" evidence="1">
    <location>
        <begin position="409"/>
        <end position="435"/>
    </location>
</feature>
<dbReference type="GO" id="GO:0003729">
    <property type="term" value="F:mRNA binding"/>
    <property type="evidence" value="ECO:0007669"/>
    <property type="project" value="TreeGrafter"/>
</dbReference>
<dbReference type="GO" id="GO:0031087">
    <property type="term" value="P:deadenylation-independent decapping of nuclear-transcribed mRNA"/>
    <property type="evidence" value="ECO:0007669"/>
    <property type="project" value="TreeGrafter"/>
</dbReference>
<dbReference type="Pfam" id="PF03853">
    <property type="entry name" value="YjeF_N"/>
    <property type="match status" value="1"/>
</dbReference>
<dbReference type="InterPro" id="IPR004443">
    <property type="entry name" value="YjeF_N_dom"/>
</dbReference>
<organism evidence="3 4">
    <name type="scientific">Didymella rabiei</name>
    <name type="common">Chickpea ascochyta blight fungus</name>
    <name type="synonym">Mycosphaerella rabiei</name>
    <dbReference type="NCBI Taxonomy" id="5454"/>
    <lineage>
        <taxon>Eukaryota</taxon>
        <taxon>Fungi</taxon>
        <taxon>Dikarya</taxon>
        <taxon>Ascomycota</taxon>
        <taxon>Pezizomycotina</taxon>
        <taxon>Dothideomycetes</taxon>
        <taxon>Pleosporomycetidae</taxon>
        <taxon>Pleosporales</taxon>
        <taxon>Pleosporineae</taxon>
        <taxon>Didymellaceae</taxon>
        <taxon>Ascochyta</taxon>
    </lineage>
</organism>
<accession>A0A162ZPC0</accession>
<dbReference type="InterPro" id="IPR036652">
    <property type="entry name" value="YjeF_N_dom_sf"/>
</dbReference>
<feature type="region of interest" description="Disordered" evidence="1">
    <location>
        <begin position="69"/>
        <end position="292"/>
    </location>
</feature>
<protein>
    <recommendedName>
        <fullName evidence="2">YjeF N-terminal domain-containing protein</fullName>
    </recommendedName>
</protein>
<feature type="compositionally biased region" description="Basic residues" evidence="1">
    <location>
        <begin position="227"/>
        <end position="236"/>
    </location>
</feature>
<dbReference type="GO" id="GO:0033962">
    <property type="term" value="P:P-body assembly"/>
    <property type="evidence" value="ECO:0007669"/>
    <property type="project" value="TreeGrafter"/>
</dbReference>
<dbReference type="GO" id="GO:0000932">
    <property type="term" value="C:P-body"/>
    <property type="evidence" value="ECO:0007669"/>
    <property type="project" value="TreeGrafter"/>
</dbReference>
<dbReference type="SUPFAM" id="SSF53474">
    <property type="entry name" value="alpha/beta-Hydrolases"/>
    <property type="match status" value="1"/>
</dbReference>
<dbReference type="PANTHER" id="PTHR13612">
    <property type="entry name" value="ENHANCER OF MRNA-DECAPPING PROTEIN 3"/>
    <property type="match status" value="1"/>
</dbReference>
<dbReference type="AlphaFoldDB" id="A0A162ZPC0"/>
<evidence type="ECO:0000256" key="1">
    <source>
        <dbReference type="SAM" id="MobiDB-lite"/>
    </source>
</evidence>
<dbReference type="Gene3D" id="3.40.50.1820">
    <property type="entry name" value="alpha/beta hydrolase"/>
    <property type="match status" value="1"/>
</dbReference>
<name>A0A162ZPC0_DIDRA</name>